<dbReference type="OrthoDB" id="1191002at2"/>
<reference evidence="1 2" key="1">
    <citation type="journal article" date="2010" name="J. Bacteriol.">
        <title>The complete genome sequence of Croceibacter atlanticus HTCC2559T.</title>
        <authorList>
            <person name="Oh H.M."/>
            <person name="Kang I."/>
            <person name="Ferriera S."/>
            <person name="Giovannoni S.J."/>
            <person name="Cho J.C."/>
        </authorList>
    </citation>
    <scope>NUCLEOTIDE SEQUENCE [LARGE SCALE GENOMIC DNA]</scope>
    <source>
        <strain evidence="2">ATCC BAA-628 / HTCC2559 / KCTC 12090</strain>
    </source>
</reference>
<evidence type="ECO:0000313" key="1">
    <source>
        <dbReference type="EMBL" id="EAP88076.1"/>
    </source>
</evidence>
<organism evidence="1 2">
    <name type="scientific">Croceibacter atlanticus (strain ATCC BAA-628 / JCM 21780 / CIP 108009 / IAM 15332 / KCTC 12090 / HTCC2559)</name>
    <dbReference type="NCBI Taxonomy" id="216432"/>
    <lineage>
        <taxon>Bacteria</taxon>
        <taxon>Pseudomonadati</taxon>
        <taxon>Bacteroidota</taxon>
        <taxon>Flavobacteriia</taxon>
        <taxon>Flavobacteriales</taxon>
        <taxon>Flavobacteriaceae</taxon>
        <taxon>Croceibacter</taxon>
    </lineage>
</organism>
<dbReference type="eggNOG" id="ENOG50321V6">
    <property type="taxonomic scope" value="Bacteria"/>
</dbReference>
<gene>
    <name evidence="1" type="ordered locus">CA2559_04935</name>
</gene>
<proteinExistence type="predicted"/>
<protein>
    <recommendedName>
        <fullName evidence="3">TonB C-terminal domain-containing protein</fullName>
    </recommendedName>
</protein>
<name>A3U759_CROAH</name>
<evidence type="ECO:0008006" key="3">
    <source>
        <dbReference type="Google" id="ProtNLM"/>
    </source>
</evidence>
<evidence type="ECO:0000313" key="2">
    <source>
        <dbReference type="Proteomes" id="UP000002297"/>
    </source>
</evidence>
<dbReference type="KEGG" id="cat:CA2559_04935"/>
<dbReference type="EMBL" id="CP002046">
    <property type="protein sequence ID" value="EAP88076.1"/>
    <property type="molecule type" value="Genomic_DNA"/>
</dbReference>
<dbReference type="AlphaFoldDB" id="A3U759"/>
<dbReference type="RefSeq" id="WP_013186752.1">
    <property type="nucleotide sequence ID" value="NC_014230.1"/>
</dbReference>
<sequence length="156" mass="17789">MRVSSLFFLLIICFGCNGFELNKISSKDVVEEEIHQINWSKVDSYPTFDLCESLSEREKIKACFEKTIALHFYEQLSTFHPLESNTNNDTITLSLKINDKGLVKLQKICGYNLLNKDILEIWCTNAINTLPKIYPAQKRGVPVGVTFDLPIIIVSN</sequence>
<keyword evidence="2" id="KW-1185">Reference proteome</keyword>
<dbReference type="GeneID" id="89452777"/>
<dbReference type="STRING" id="216432.CA2559_04935"/>
<dbReference type="HOGENOM" id="CLU_129713_0_0_10"/>
<dbReference type="Proteomes" id="UP000002297">
    <property type="component" value="Chromosome"/>
</dbReference>
<accession>A3U759</accession>